<dbReference type="EMBL" id="CAJEWN010000268">
    <property type="protein sequence ID" value="CAD2176113.1"/>
    <property type="molecule type" value="Genomic_DNA"/>
</dbReference>
<accession>A0A6V7VMK8</accession>
<dbReference type="Proteomes" id="UP000580250">
    <property type="component" value="Unassembled WGS sequence"/>
</dbReference>
<organism evidence="1 2">
    <name type="scientific">Meloidogyne enterolobii</name>
    <name type="common">Root-knot nematode worm</name>
    <name type="synonym">Meloidogyne mayaguensis</name>
    <dbReference type="NCBI Taxonomy" id="390850"/>
    <lineage>
        <taxon>Eukaryota</taxon>
        <taxon>Metazoa</taxon>
        <taxon>Ecdysozoa</taxon>
        <taxon>Nematoda</taxon>
        <taxon>Chromadorea</taxon>
        <taxon>Rhabditida</taxon>
        <taxon>Tylenchina</taxon>
        <taxon>Tylenchomorpha</taxon>
        <taxon>Tylenchoidea</taxon>
        <taxon>Meloidogynidae</taxon>
        <taxon>Meloidogyninae</taxon>
        <taxon>Meloidogyne</taxon>
    </lineage>
</organism>
<proteinExistence type="predicted"/>
<comment type="caution">
    <text evidence="1">The sequence shown here is derived from an EMBL/GenBank/DDBJ whole genome shotgun (WGS) entry which is preliminary data.</text>
</comment>
<reference evidence="1 2" key="1">
    <citation type="submission" date="2020-08" db="EMBL/GenBank/DDBJ databases">
        <authorList>
            <person name="Koutsovoulos G."/>
            <person name="Danchin GJ E."/>
        </authorList>
    </citation>
    <scope>NUCLEOTIDE SEQUENCE [LARGE SCALE GENOMIC DNA]</scope>
</reference>
<evidence type="ECO:0000313" key="2">
    <source>
        <dbReference type="Proteomes" id="UP000580250"/>
    </source>
</evidence>
<gene>
    <name evidence="1" type="ORF">MENT_LOCUS27885</name>
</gene>
<name>A0A6V7VMK8_MELEN</name>
<dbReference type="OrthoDB" id="10029846at2759"/>
<dbReference type="AlphaFoldDB" id="A0A6V7VMK8"/>
<protein>
    <submittedName>
        <fullName evidence="1">Uncharacterized protein</fullName>
    </submittedName>
</protein>
<evidence type="ECO:0000313" key="1">
    <source>
        <dbReference type="EMBL" id="CAD2176113.1"/>
    </source>
</evidence>
<sequence length="648" mass="74777">MFCSIIYKKKVCQVETWLLMESQLNVNIHPDNVLDQQQTHLKQPKQQVIEDEECNVEVVLDDSHLLHIQEETEQPIENSGQGELVEFLRGVTNFGNLCIWHEGYRYSKLKGPYWRCSDRRCPAKAIARVQEDGRILGRTKLEHTHFPQPERRQAELKRYELKQRALEEPNAVRSRLIANVRSEVDDETFVAMGTDNALGLMTYRARTKLFGRVGGKVEVSSIKIPLMLVERNGHSILLYDSRIHRPNDQQTVLVFAHPYMLQQLAIHPSWTMSGSPNSAPKQFRQSFVIGAIVRNRVIFAARALLQGDTSSYFEEALDVIANSIEPTKPRKIILDYDNEMVCAAQNVFPEAICSGSYLRFAQALFRKWRELKLGTLYGNEKGQEGNVARMTFRRLLCLALIPAEYVIRAFYIIAELASIPELAEFIYFFKRTYIGLTDYEFKMKALAFGPNFEDNLMHVEQTVGYEEDGNVSHVEHVYASQSHYDTDQPSHSAVVVTNISLPMSLQPMRHRPYCPIEFWNIHDRTLSALATTNYATESTYFQFKTQPLLPDYLLAFWDDFEKQHDAARSAVTNKQKRHKKNAVREELVALTLHILSHHIQGYVNFLHFDTRTVYDNFDNFLNVPCTIPKCDYNHFSSPSTSMQSTSFR</sequence>
<dbReference type="Gene3D" id="2.20.25.240">
    <property type="match status" value="1"/>
</dbReference>